<dbReference type="InterPro" id="IPR052520">
    <property type="entry name" value="ATL_DNA_repair"/>
</dbReference>
<dbReference type="SUPFAM" id="SSF46767">
    <property type="entry name" value="Methylated DNA-protein cysteine methyltransferase, C-terminal domain"/>
    <property type="match status" value="1"/>
</dbReference>
<gene>
    <name evidence="3" type="ORF">PCOR1329_LOCUS69682</name>
</gene>
<dbReference type="InterPro" id="IPR036388">
    <property type="entry name" value="WH-like_DNA-bd_sf"/>
</dbReference>
<protein>
    <recommendedName>
        <fullName evidence="2">Methylated-DNA-[protein]-cysteine S-methyltransferase DNA binding domain-containing protein</fullName>
    </recommendedName>
</protein>
<dbReference type="PANTHER" id="PTHR42942">
    <property type="entry name" value="6-O-METHYLGUANINE DNA METHYLTRANSFERASE"/>
    <property type="match status" value="1"/>
</dbReference>
<dbReference type="Gene3D" id="1.10.10.10">
    <property type="entry name" value="Winged helix-like DNA-binding domain superfamily/Winged helix DNA-binding domain"/>
    <property type="match status" value="1"/>
</dbReference>
<evidence type="ECO:0000313" key="3">
    <source>
        <dbReference type="EMBL" id="CAK0889020.1"/>
    </source>
</evidence>
<organism evidence="3 4">
    <name type="scientific">Prorocentrum cordatum</name>
    <dbReference type="NCBI Taxonomy" id="2364126"/>
    <lineage>
        <taxon>Eukaryota</taxon>
        <taxon>Sar</taxon>
        <taxon>Alveolata</taxon>
        <taxon>Dinophyceae</taxon>
        <taxon>Prorocentrales</taxon>
        <taxon>Prorocentraceae</taxon>
        <taxon>Prorocentrum</taxon>
    </lineage>
</organism>
<evidence type="ECO:0000259" key="2">
    <source>
        <dbReference type="Pfam" id="PF01035"/>
    </source>
</evidence>
<feature type="domain" description="Methylated-DNA-[protein]-cysteine S-methyltransferase DNA binding" evidence="2">
    <location>
        <begin position="1"/>
        <end position="72"/>
    </location>
</feature>
<keyword evidence="4" id="KW-1185">Reference proteome</keyword>
<dbReference type="CDD" id="cd06445">
    <property type="entry name" value="ATase"/>
    <property type="match status" value="1"/>
</dbReference>
<dbReference type="Pfam" id="PF01035">
    <property type="entry name" value="DNA_binding_1"/>
    <property type="match status" value="1"/>
</dbReference>
<dbReference type="PANTHER" id="PTHR42942:SF1">
    <property type="entry name" value="ALKYLTRANSFERASE-LIKE PROTEIN 1"/>
    <property type="match status" value="1"/>
</dbReference>
<sequence>EVPRGRVSTYGDVAKALGCPAHSRHVGRALGLLPEGAELRRRAVPWWRVVNGAGVIRTGGGDQQRLLEAEGVRLTAGRPARILCLAEARWEHADVVELDEG</sequence>
<evidence type="ECO:0000256" key="1">
    <source>
        <dbReference type="ARBA" id="ARBA00022763"/>
    </source>
</evidence>
<dbReference type="Proteomes" id="UP001189429">
    <property type="component" value="Unassembled WGS sequence"/>
</dbReference>
<accession>A0ABN9WQP7</accession>
<evidence type="ECO:0000313" key="4">
    <source>
        <dbReference type="Proteomes" id="UP001189429"/>
    </source>
</evidence>
<name>A0ABN9WQP7_9DINO</name>
<dbReference type="InterPro" id="IPR014048">
    <property type="entry name" value="MethylDNA_cys_MeTrfase_DNA-bd"/>
</dbReference>
<proteinExistence type="predicted"/>
<dbReference type="EMBL" id="CAUYUJ010019160">
    <property type="protein sequence ID" value="CAK0889020.1"/>
    <property type="molecule type" value="Genomic_DNA"/>
</dbReference>
<feature type="non-terminal residue" evidence="3">
    <location>
        <position position="1"/>
    </location>
</feature>
<comment type="caution">
    <text evidence="3">The sequence shown here is derived from an EMBL/GenBank/DDBJ whole genome shotgun (WGS) entry which is preliminary data.</text>
</comment>
<keyword evidence="1" id="KW-0227">DNA damage</keyword>
<dbReference type="InterPro" id="IPR036217">
    <property type="entry name" value="MethylDNA_cys_MeTrfase_DNAb"/>
</dbReference>
<reference evidence="3" key="1">
    <citation type="submission" date="2023-10" db="EMBL/GenBank/DDBJ databases">
        <authorList>
            <person name="Chen Y."/>
            <person name="Shah S."/>
            <person name="Dougan E. K."/>
            <person name="Thang M."/>
            <person name="Chan C."/>
        </authorList>
    </citation>
    <scope>NUCLEOTIDE SEQUENCE [LARGE SCALE GENOMIC DNA]</scope>
</reference>